<dbReference type="GO" id="GO:0006788">
    <property type="term" value="P:heme oxidation"/>
    <property type="evidence" value="ECO:0007669"/>
    <property type="project" value="InterPro"/>
</dbReference>
<gene>
    <name evidence="6" type="ORF">EFK50_14865</name>
</gene>
<evidence type="ECO:0000256" key="5">
    <source>
        <dbReference type="PIRSR" id="PIRSR000343-2"/>
    </source>
</evidence>
<dbReference type="Gene3D" id="1.20.910.10">
    <property type="entry name" value="Heme oxygenase-like"/>
    <property type="match status" value="1"/>
</dbReference>
<dbReference type="SUPFAM" id="SSF48613">
    <property type="entry name" value="Heme oxygenase-like"/>
    <property type="match status" value="1"/>
</dbReference>
<protein>
    <submittedName>
        <fullName evidence="6">Biliverdin-producing heme oxygenase</fullName>
    </submittedName>
</protein>
<evidence type="ECO:0000256" key="1">
    <source>
        <dbReference type="ARBA" id="ARBA00022617"/>
    </source>
</evidence>
<dbReference type="GO" id="GO:0004392">
    <property type="term" value="F:heme oxygenase (decyclizing) activity"/>
    <property type="evidence" value="ECO:0007669"/>
    <property type="project" value="InterPro"/>
</dbReference>
<dbReference type="RefSeq" id="WP_123228287.1">
    <property type="nucleotide sequence ID" value="NZ_RJSE01000007.1"/>
</dbReference>
<evidence type="ECO:0000256" key="2">
    <source>
        <dbReference type="ARBA" id="ARBA00022723"/>
    </source>
</evidence>
<dbReference type="GO" id="GO:0020037">
    <property type="term" value="F:heme binding"/>
    <property type="evidence" value="ECO:0007669"/>
    <property type="project" value="TreeGrafter"/>
</dbReference>
<dbReference type="InterPro" id="IPR002051">
    <property type="entry name" value="Haem_Oase"/>
</dbReference>
<dbReference type="CDD" id="cd19165">
    <property type="entry name" value="HemeO"/>
    <property type="match status" value="1"/>
</dbReference>
<keyword evidence="3 5" id="KW-0408">Iron</keyword>
<reference evidence="6 7" key="1">
    <citation type="submission" date="2018-11" db="EMBL/GenBank/DDBJ databases">
        <authorList>
            <person name="Li F."/>
        </authorList>
    </citation>
    <scope>NUCLEOTIDE SEQUENCE [LARGE SCALE GENOMIC DNA]</scope>
    <source>
        <strain evidence="6 7">Gsoil 097</strain>
    </source>
</reference>
<dbReference type="GO" id="GO:0046872">
    <property type="term" value="F:metal ion binding"/>
    <property type="evidence" value="ECO:0007669"/>
    <property type="project" value="UniProtKB-KW"/>
</dbReference>
<sequence>MTLLESTVDAPLSAAMREGSMAEHKQAEGSAFVERLLGGEVDERGYVQFLGRLRMIYAAMETAGRELQGDPIVAAVYDPLLERLDHLDADLDHWSAGHPPVISSPAADAYVARLEDSTAWGGLFLAHHYTRYLGDLSGGQAFGAVLRREFGLTGATGTAFYTFTEIPKPKPYKDAYRARLDALGLDSGQVTRVVDEVKVAFNLNQQLFAELSGNLDAWKRTPAS</sequence>
<dbReference type="InterPro" id="IPR016053">
    <property type="entry name" value="Haem_Oase-like"/>
</dbReference>
<feature type="binding site" description="axial binding residue" evidence="5">
    <location>
        <position position="24"/>
    </location>
    <ligand>
        <name>heme b</name>
        <dbReference type="ChEBI" id="CHEBI:60344"/>
    </ligand>
    <ligandPart>
        <name>Fe</name>
        <dbReference type="ChEBI" id="CHEBI:18248"/>
    </ligandPart>
</feature>
<dbReference type="EMBL" id="RJSE01000007">
    <property type="protein sequence ID" value="RNL62995.1"/>
    <property type="molecule type" value="Genomic_DNA"/>
</dbReference>
<dbReference type="PIRSF" id="PIRSF000343">
    <property type="entry name" value="Haem_Oase"/>
    <property type="match status" value="1"/>
</dbReference>
<dbReference type="AlphaFoldDB" id="A0A3N0CHU5"/>
<dbReference type="PANTHER" id="PTHR10720">
    <property type="entry name" value="HEME OXYGENASE"/>
    <property type="match status" value="1"/>
</dbReference>
<keyword evidence="2 5" id="KW-0479">Metal-binding</keyword>
<evidence type="ECO:0000256" key="4">
    <source>
        <dbReference type="PIRSR" id="PIRSR000343-1"/>
    </source>
</evidence>
<proteinExistence type="predicted"/>
<dbReference type="PANTHER" id="PTHR10720:SF0">
    <property type="entry name" value="HEME OXYGENASE"/>
    <property type="match status" value="1"/>
</dbReference>
<name>A0A3N0CHU5_9ACTN</name>
<accession>A0A3N0CHU5</accession>
<feature type="binding site" evidence="4">
    <location>
        <position position="177"/>
    </location>
    <ligand>
        <name>heme b</name>
        <dbReference type="ChEBI" id="CHEBI:60344"/>
    </ligand>
</feature>
<dbReference type="GO" id="GO:0042167">
    <property type="term" value="P:heme catabolic process"/>
    <property type="evidence" value="ECO:0007669"/>
    <property type="project" value="TreeGrafter"/>
</dbReference>
<dbReference type="InterPro" id="IPR016084">
    <property type="entry name" value="Haem_Oase-like_multi-hlx"/>
</dbReference>
<dbReference type="Pfam" id="PF01126">
    <property type="entry name" value="Heme_oxygenase"/>
    <property type="match status" value="1"/>
</dbReference>
<dbReference type="PRINTS" id="PR00088">
    <property type="entry name" value="HAEMOXYGNASE"/>
</dbReference>
<keyword evidence="7" id="KW-1185">Reference proteome</keyword>
<feature type="binding site" evidence="4">
    <location>
        <position position="129"/>
    </location>
    <ligand>
        <name>heme b</name>
        <dbReference type="ChEBI" id="CHEBI:60344"/>
    </ligand>
</feature>
<feature type="binding site" evidence="4">
    <location>
        <position position="17"/>
    </location>
    <ligand>
        <name>heme b</name>
        <dbReference type="ChEBI" id="CHEBI:60344"/>
    </ligand>
</feature>
<evidence type="ECO:0000313" key="7">
    <source>
        <dbReference type="Proteomes" id="UP000267128"/>
    </source>
</evidence>
<comment type="caution">
    <text evidence="6">The sequence shown here is derived from an EMBL/GenBank/DDBJ whole genome shotgun (WGS) entry which is preliminary data.</text>
</comment>
<dbReference type="GO" id="GO:0006979">
    <property type="term" value="P:response to oxidative stress"/>
    <property type="evidence" value="ECO:0007669"/>
    <property type="project" value="TreeGrafter"/>
</dbReference>
<dbReference type="OrthoDB" id="5493802at2"/>
<organism evidence="6 7">
    <name type="scientific">Nocardioides marmoriginsengisoli</name>
    <dbReference type="NCBI Taxonomy" id="661483"/>
    <lineage>
        <taxon>Bacteria</taxon>
        <taxon>Bacillati</taxon>
        <taxon>Actinomycetota</taxon>
        <taxon>Actinomycetes</taxon>
        <taxon>Propionibacteriales</taxon>
        <taxon>Nocardioidaceae</taxon>
        <taxon>Nocardioides</taxon>
    </lineage>
</organism>
<keyword evidence="1 4" id="KW-0349">Heme</keyword>
<evidence type="ECO:0000256" key="3">
    <source>
        <dbReference type="ARBA" id="ARBA00023004"/>
    </source>
</evidence>
<dbReference type="Proteomes" id="UP000267128">
    <property type="component" value="Unassembled WGS sequence"/>
</dbReference>
<evidence type="ECO:0000313" key="6">
    <source>
        <dbReference type="EMBL" id="RNL62995.1"/>
    </source>
</evidence>